<keyword evidence="2" id="KW-0812">Transmembrane</keyword>
<keyword evidence="5" id="KW-1185">Reference proteome</keyword>
<gene>
    <name evidence="4" type="ORF">SLEP1_g10011</name>
</gene>
<dbReference type="Proteomes" id="UP001054252">
    <property type="component" value="Unassembled WGS sequence"/>
</dbReference>
<dbReference type="PROSITE" id="PS50297">
    <property type="entry name" value="ANK_REP_REGION"/>
    <property type="match status" value="1"/>
</dbReference>
<dbReference type="SMART" id="SM00248">
    <property type="entry name" value="ANK"/>
    <property type="match status" value="4"/>
</dbReference>
<evidence type="ECO:0000313" key="4">
    <source>
        <dbReference type="EMBL" id="GKU96819.1"/>
    </source>
</evidence>
<dbReference type="SUPFAM" id="SSF48403">
    <property type="entry name" value="Ankyrin repeat"/>
    <property type="match status" value="1"/>
</dbReference>
<proteinExistence type="predicted"/>
<sequence length="600" mass="67907">MTEDPRLVELRKSICNGDREAVEQFFDQGRPLGTIILSNEGYTALHVAILAGQYGIAKKLIEKMSPTDLEIKTASDSGGHTVLTLVATTGRTDLAMDIVQKNRNLLAIENDRGYIPVTAACNVGHKEMTQYLYFVTPPEVLVSRKGKYGFDLMRAGVDNKFFDICLDLLQRNPKLIVPSDEEMLEFSPIFIMSRQPKAFFSGCKLRCWQIWIYGLLKVELPTISSDEVRIPLAIETSTSEYKRFTPGAFGRHLTLCLMPQNFPGIKKSYDLKSRHIYSNKILQCMCKHISTLKVQSLRNCGVADAMFKATEQGNVEFVVELLKVIKPLIFYNDDGRHVFMIAIQSRQENIFSLLYGINEEFKAHILNQTDKKRNNMLHVAGEKAPPSQDTRIASPLLRLQREVLWFKEVKRIVPEWCKESKNNNGETPHEVFLKSHEDLVNEAEKWIRNMANSFIVVAALIITVTFAAAITVPGGNAQNGFANFLQDEAFMNFILLDAVSFLTASASVLMYMGILASSFRPLDFPESLPKKLIAFVSTILISVAAMTASFLAALWIVLQYRRWNIIPIIMMAGIPIVLFARLQFPLLVELFFKRTMKPWL</sequence>
<feature type="transmembrane region" description="Helical" evidence="2">
    <location>
        <begin position="564"/>
        <end position="592"/>
    </location>
</feature>
<dbReference type="InterPro" id="IPR036770">
    <property type="entry name" value="Ankyrin_rpt-contain_sf"/>
</dbReference>
<feature type="domain" description="PGG" evidence="3">
    <location>
        <begin position="444"/>
        <end position="557"/>
    </location>
</feature>
<evidence type="ECO:0000313" key="5">
    <source>
        <dbReference type="Proteomes" id="UP001054252"/>
    </source>
</evidence>
<keyword evidence="2" id="KW-0472">Membrane</keyword>
<dbReference type="Pfam" id="PF00023">
    <property type="entry name" value="Ank"/>
    <property type="match status" value="1"/>
</dbReference>
<feature type="repeat" description="ANK" evidence="1">
    <location>
        <begin position="40"/>
        <end position="72"/>
    </location>
</feature>
<dbReference type="AlphaFoldDB" id="A0AAV5II27"/>
<protein>
    <recommendedName>
        <fullName evidence="3">PGG domain-containing protein</fullName>
    </recommendedName>
</protein>
<dbReference type="Pfam" id="PF13962">
    <property type="entry name" value="PGG"/>
    <property type="match status" value="1"/>
</dbReference>
<dbReference type="GO" id="GO:0016020">
    <property type="term" value="C:membrane"/>
    <property type="evidence" value="ECO:0007669"/>
    <property type="project" value="TreeGrafter"/>
</dbReference>
<dbReference type="Gene3D" id="1.25.40.20">
    <property type="entry name" value="Ankyrin repeat-containing domain"/>
    <property type="match status" value="2"/>
</dbReference>
<accession>A0AAV5II27</accession>
<organism evidence="4 5">
    <name type="scientific">Rubroshorea leprosula</name>
    <dbReference type="NCBI Taxonomy" id="152421"/>
    <lineage>
        <taxon>Eukaryota</taxon>
        <taxon>Viridiplantae</taxon>
        <taxon>Streptophyta</taxon>
        <taxon>Embryophyta</taxon>
        <taxon>Tracheophyta</taxon>
        <taxon>Spermatophyta</taxon>
        <taxon>Magnoliopsida</taxon>
        <taxon>eudicotyledons</taxon>
        <taxon>Gunneridae</taxon>
        <taxon>Pentapetalae</taxon>
        <taxon>rosids</taxon>
        <taxon>malvids</taxon>
        <taxon>Malvales</taxon>
        <taxon>Dipterocarpaceae</taxon>
        <taxon>Rubroshorea</taxon>
    </lineage>
</organism>
<dbReference type="InterPro" id="IPR026961">
    <property type="entry name" value="PGG_dom"/>
</dbReference>
<feature type="transmembrane region" description="Helical" evidence="2">
    <location>
        <begin position="451"/>
        <end position="470"/>
    </location>
</feature>
<comment type="caution">
    <text evidence="4">The sequence shown here is derived from an EMBL/GenBank/DDBJ whole genome shotgun (WGS) entry which is preliminary data.</text>
</comment>
<dbReference type="InterPro" id="IPR002110">
    <property type="entry name" value="Ankyrin_rpt"/>
</dbReference>
<evidence type="ECO:0000256" key="2">
    <source>
        <dbReference type="SAM" id="Phobius"/>
    </source>
</evidence>
<evidence type="ECO:0000259" key="3">
    <source>
        <dbReference type="Pfam" id="PF13962"/>
    </source>
</evidence>
<dbReference type="PANTHER" id="PTHR24177:SF329">
    <property type="entry name" value="ANKYRIN REPEAT PROTEIN"/>
    <property type="match status" value="1"/>
</dbReference>
<feature type="transmembrane region" description="Helical" evidence="2">
    <location>
        <begin position="490"/>
        <end position="511"/>
    </location>
</feature>
<dbReference type="EMBL" id="BPVZ01000010">
    <property type="protein sequence ID" value="GKU96819.1"/>
    <property type="molecule type" value="Genomic_DNA"/>
</dbReference>
<feature type="transmembrane region" description="Helical" evidence="2">
    <location>
        <begin position="532"/>
        <end position="558"/>
    </location>
</feature>
<name>A0AAV5II27_9ROSI</name>
<evidence type="ECO:0000256" key="1">
    <source>
        <dbReference type="PROSITE-ProRule" id="PRU00023"/>
    </source>
</evidence>
<keyword evidence="2" id="KW-1133">Transmembrane helix</keyword>
<dbReference type="PROSITE" id="PS50088">
    <property type="entry name" value="ANK_REPEAT"/>
    <property type="match status" value="1"/>
</dbReference>
<reference evidence="4 5" key="1">
    <citation type="journal article" date="2021" name="Commun. Biol.">
        <title>The genome of Shorea leprosula (Dipterocarpaceae) highlights the ecological relevance of drought in aseasonal tropical rainforests.</title>
        <authorList>
            <person name="Ng K.K.S."/>
            <person name="Kobayashi M.J."/>
            <person name="Fawcett J.A."/>
            <person name="Hatakeyama M."/>
            <person name="Paape T."/>
            <person name="Ng C.H."/>
            <person name="Ang C.C."/>
            <person name="Tnah L.H."/>
            <person name="Lee C.T."/>
            <person name="Nishiyama T."/>
            <person name="Sese J."/>
            <person name="O'Brien M.J."/>
            <person name="Copetti D."/>
            <person name="Mohd Noor M.I."/>
            <person name="Ong R.C."/>
            <person name="Putra M."/>
            <person name="Sireger I.Z."/>
            <person name="Indrioko S."/>
            <person name="Kosugi Y."/>
            <person name="Izuno A."/>
            <person name="Isagi Y."/>
            <person name="Lee S.L."/>
            <person name="Shimizu K.K."/>
        </authorList>
    </citation>
    <scope>NUCLEOTIDE SEQUENCE [LARGE SCALE GENOMIC DNA]</scope>
    <source>
        <strain evidence="4">214</strain>
    </source>
</reference>
<keyword evidence="1" id="KW-0040">ANK repeat</keyword>
<dbReference type="PANTHER" id="PTHR24177">
    <property type="entry name" value="CASKIN"/>
    <property type="match status" value="1"/>
</dbReference>